<sequence length="164" mass="18618">MNWEAVGAIGDFVGALAVIITLAYLAIQVRHARDAAADTNRLERSKGVRDIMLATALDRNFVETLTKGLNLSDYYEKIGAELSMSSDEAASFDWAMLYWFWLHWGQYASTTKASDVEELRNLISIFYSNPGVRLCWDNSPWAKPVLEKDFVNFVEEILVDSERK</sequence>
<gene>
    <name evidence="2" type="ORF">CNF02_10795</name>
</gene>
<organism evidence="2 3">
    <name type="scientific">OM182 bacterium MED-G28</name>
    <dbReference type="NCBI Taxonomy" id="1986256"/>
    <lineage>
        <taxon>Bacteria</taxon>
        <taxon>Pseudomonadati</taxon>
        <taxon>Pseudomonadota</taxon>
        <taxon>Gammaproteobacteria</taxon>
        <taxon>OMG group</taxon>
        <taxon>OM182 clade</taxon>
    </lineage>
</organism>
<proteinExistence type="predicted"/>
<accession>A0A2A5W8X6</accession>
<reference evidence="2 3" key="1">
    <citation type="submission" date="2017-08" db="EMBL/GenBank/DDBJ databases">
        <title>Fine stratification of microbial communities through a metagenomic profile of the photic zone.</title>
        <authorList>
            <person name="Haro-Moreno J.M."/>
            <person name="Lopez-Perez M."/>
            <person name="De La Torre J."/>
            <person name="Picazo A."/>
            <person name="Camacho A."/>
            <person name="Rodriguez-Valera F."/>
        </authorList>
    </citation>
    <scope>NUCLEOTIDE SEQUENCE [LARGE SCALE GENOMIC DNA]</scope>
    <source>
        <strain evidence="2">MED-G28</strain>
    </source>
</reference>
<dbReference type="AlphaFoldDB" id="A0A2A5W8X6"/>
<evidence type="ECO:0008006" key="4">
    <source>
        <dbReference type="Google" id="ProtNLM"/>
    </source>
</evidence>
<comment type="caution">
    <text evidence="2">The sequence shown here is derived from an EMBL/GenBank/DDBJ whole genome shotgun (WGS) entry which is preliminary data.</text>
</comment>
<dbReference type="EMBL" id="NTJZ01000013">
    <property type="protein sequence ID" value="PDH32743.1"/>
    <property type="molecule type" value="Genomic_DNA"/>
</dbReference>
<evidence type="ECO:0000256" key="1">
    <source>
        <dbReference type="SAM" id="Phobius"/>
    </source>
</evidence>
<evidence type="ECO:0000313" key="2">
    <source>
        <dbReference type="EMBL" id="PDH32743.1"/>
    </source>
</evidence>
<keyword evidence="1" id="KW-0472">Membrane</keyword>
<evidence type="ECO:0000313" key="3">
    <source>
        <dbReference type="Proteomes" id="UP000219329"/>
    </source>
</evidence>
<name>A0A2A5W8X6_9GAMM</name>
<dbReference type="Proteomes" id="UP000219329">
    <property type="component" value="Unassembled WGS sequence"/>
</dbReference>
<keyword evidence="1" id="KW-0812">Transmembrane</keyword>
<feature type="transmembrane region" description="Helical" evidence="1">
    <location>
        <begin position="6"/>
        <end position="27"/>
    </location>
</feature>
<keyword evidence="1" id="KW-1133">Transmembrane helix</keyword>
<protein>
    <recommendedName>
        <fullName evidence="4">DUF4760 domain-containing protein</fullName>
    </recommendedName>
</protein>